<protein>
    <recommendedName>
        <fullName evidence="1">HTH rpiR-type domain-containing protein</fullName>
    </recommendedName>
</protein>
<dbReference type="Gene3D" id="1.10.10.10">
    <property type="entry name" value="Winged helix-like DNA-binding domain superfamily/Winged helix DNA-binding domain"/>
    <property type="match status" value="1"/>
</dbReference>
<reference evidence="2 3" key="1">
    <citation type="submission" date="2018-11" db="EMBL/GenBank/DDBJ databases">
        <title>Microbial catabolism of amino acid.</title>
        <authorList>
            <person name="Hibi M."/>
            <person name="Ogawa J."/>
        </authorList>
    </citation>
    <scope>NUCLEOTIDE SEQUENCE [LARGE SCALE GENOMIC DNA]</scope>
    <source>
        <strain evidence="2 3">C31-06</strain>
    </source>
</reference>
<feature type="domain" description="HTH rpiR-type" evidence="1">
    <location>
        <begin position="1"/>
        <end position="52"/>
    </location>
</feature>
<keyword evidence="3" id="KW-1185">Reference proteome</keyword>
<dbReference type="PROSITE" id="PS51071">
    <property type="entry name" value="HTH_RPIR"/>
    <property type="match status" value="1"/>
</dbReference>
<dbReference type="SUPFAM" id="SSF46689">
    <property type="entry name" value="Homeodomain-like"/>
    <property type="match status" value="1"/>
</dbReference>
<dbReference type="InterPro" id="IPR000281">
    <property type="entry name" value="HTH_RpiR"/>
</dbReference>
<gene>
    <name evidence="2" type="ORF">Rhow_005451</name>
</gene>
<evidence type="ECO:0000313" key="3">
    <source>
        <dbReference type="Proteomes" id="UP000287519"/>
    </source>
</evidence>
<dbReference type="OrthoDB" id="370421at2"/>
<dbReference type="Pfam" id="PF01418">
    <property type="entry name" value="HTH_6"/>
    <property type="match status" value="1"/>
</dbReference>
<dbReference type="InterPro" id="IPR036388">
    <property type="entry name" value="WH-like_DNA-bd_sf"/>
</dbReference>
<dbReference type="InterPro" id="IPR009057">
    <property type="entry name" value="Homeodomain-like_sf"/>
</dbReference>
<evidence type="ECO:0000313" key="2">
    <source>
        <dbReference type="EMBL" id="GCE41792.1"/>
    </source>
</evidence>
<dbReference type="Proteomes" id="UP000287519">
    <property type="component" value="Unassembled WGS sequence"/>
</dbReference>
<dbReference type="EMBL" id="BHYM01000046">
    <property type="protein sequence ID" value="GCE41792.1"/>
    <property type="molecule type" value="Genomic_DNA"/>
</dbReference>
<name>A0A402CDX8_RHOWR</name>
<dbReference type="GO" id="GO:0003700">
    <property type="term" value="F:DNA-binding transcription factor activity"/>
    <property type="evidence" value="ECO:0007669"/>
    <property type="project" value="InterPro"/>
</dbReference>
<dbReference type="AlphaFoldDB" id="A0A402CDX8"/>
<evidence type="ECO:0000259" key="1">
    <source>
        <dbReference type="PROSITE" id="PS51071"/>
    </source>
</evidence>
<sequence length="52" mass="5380">MSHGSADARVVLDEPAAVVELSTAELAAASGTSPATVVRACQRLGFRGFRHL</sequence>
<accession>A0A402CDX8</accession>
<proteinExistence type="predicted"/>
<dbReference type="RefSeq" id="WP_124393821.1">
    <property type="nucleotide sequence ID" value="NZ_BHYM01000046.1"/>
</dbReference>
<comment type="caution">
    <text evidence="2">The sequence shown here is derived from an EMBL/GenBank/DDBJ whole genome shotgun (WGS) entry which is preliminary data.</text>
</comment>
<organism evidence="2 3">
    <name type="scientific">Rhodococcus wratislaviensis</name>
    <name type="common">Tsukamurella wratislaviensis</name>
    <dbReference type="NCBI Taxonomy" id="44752"/>
    <lineage>
        <taxon>Bacteria</taxon>
        <taxon>Bacillati</taxon>
        <taxon>Actinomycetota</taxon>
        <taxon>Actinomycetes</taxon>
        <taxon>Mycobacteriales</taxon>
        <taxon>Nocardiaceae</taxon>
        <taxon>Rhodococcus</taxon>
    </lineage>
</organism>